<protein>
    <submittedName>
        <fullName evidence="1">Uncharacterized protein</fullName>
    </submittedName>
</protein>
<dbReference type="EMBL" id="AAFI02000046">
    <property type="protein sequence ID" value="EAL66332.1"/>
    <property type="molecule type" value="Genomic_DNA"/>
</dbReference>
<dbReference type="HOGENOM" id="CLU_2547332_0_0_1"/>
<dbReference type="VEuPathDB" id="AmoebaDB:DDB_G0282253"/>
<organism evidence="1 2">
    <name type="scientific">Dictyostelium discoideum</name>
    <name type="common">Social amoeba</name>
    <dbReference type="NCBI Taxonomy" id="44689"/>
    <lineage>
        <taxon>Eukaryota</taxon>
        <taxon>Amoebozoa</taxon>
        <taxon>Evosea</taxon>
        <taxon>Eumycetozoa</taxon>
        <taxon>Dictyostelia</taxon>
        <taxon>Dictyosteliales</taxon>
        <taxon>Dictyosteliaceae</taxon>
        <taxon>Dictyostelium</taxon>
    </lineage>
</organism>
<dbReference type="Proteomes" id="UP000002195">
    <property type="component" value="Unassembled WGS sequence"/>
</dbReference>
<dbReference type="PaxDb" id="44689-DDB0205298"/>
<sequence length="83" mass="10021">MNKKSPEHLKERLERRLNALQLGVEIGNEYRNDKVRQSHRGLQHFQKNNINYWLPLLLNWLKKKQNLGMNEIAQFLNNNQLNK</sequence>
<dbReference type="KEGG" id="ddi:DDB_G0282253"/>
<dbReference type="dictyBase" id="DDB_G0282253"/>
<reference evidence="1 2" key="1">
    <citation type="journal article" date="2005" name="Nature">
        <title>The genome of the social amoeba Dictyostelium discoideum.</title>
        <authorList>
            <consortium name="The Dictyostelium discoideum Sequencing Consortium"/>
            <person name="Eichinger L."/>
            <person name="Pachebat J.A."/>
            <person name="Glockner G."/>
            <person name="Rajandream M.A."/>
            <person name="Sucgang R."/>
            <person name="Berriman M."/>
            <person name="Song J."/>
            <person name="Olsen R."/>
            <person name="Szafranski K."/>
            <person name="Xu Q."/>
            <person name="Tunggal B."/>
            <person name="Kummerfeld S."/>
            <person name="Madera M."/>
            <person name="Konfortov B.A."/>
            <person name="Rivero F."/>
            <person name="Bankier A.T."/>
            <person name="Lehmann R."/>
            <person name="Hamlin N."/>
            <person name="Davies R."/>
            <person name="Gaudet P."/>
            <person name="Fey P."/>
            <person name="Pilcher K."/>
            <person name="Chen G."/>
            <person name="Saunders D."/>
            <person name="Sodergren E."/>
            <person name="Davis P."/>
            <person name="Kerhornou A."/>
            <person name="Nie X."/>
            <person name="Hall N."/>
            <person name="Anjard C."/>
            <person name="Hemphill L."/>
            <person name="Bason N."/>
            <person name="Farbrother P."/>
            <person name="Desany B."/>
            <person name="Just E."/>
            <person name="Morio T."/>
            <person name="Rost R."/>
            <person name="Churcher C."/>
            <person name="Cooper J."/>
            <person name="Haydock S."/>
            <person name="van Driessche N."/>
            <person name="Cronin A."/>
            <person name="Goodhead I."/>
            <person name="Muzny D."/>
            <person name="Mourier T."/>
            <person name="Pain A."/>
            <person name="Lu M."/>
            <person name="Harper D."/>
            <person name="Lindsay R."/>
            <person name="Hauser H."/>
            <person name="James K."/>
            <person name="Quiles M."/>
            <person name="Madan Babu M."/>
            <person name="Saito T."/>
            <person name="Buchrieser C."/>
            <person name="Wardroper A."/>
            <person name="Felder M."/>
            <person name="Thangavelu M."/>
            <person name="Johnson D."/>
            <person name="Knights A."/>
            <person name="Loulseged H."/>
            <person name="Mungall K."/>
            <person name="Oliver K."/>
            <person name="Price C."/>
            <person name="Quail M.A."/>
            <person name="Urushihara H."/>
            <person name="Hernandez J."/>
            <person name="Rabbinowitsch E."/>
            <person name="Steffen D."/>
            <person name="Sanders M."/>
            <person name="Ma J."/>
            <person name="Kohara Y."/>
            <person name="Sharp S."/>
            <person name="Simmonds M."/>
            <person name="Spiegler S."/>
            <person name="Tivey A."/>
            <person name="Sugano S."/>
            <person name="White B."/>
            <person name="Walker D."/>
            <person name="Woodward J."/>
            <person name="Winckler T."/>
            <person name="Tanaka Y."/>
            <person name="Shaulsky G."/>
            <person name="Schleicher M."/>
            <person name="Weinstock G."/>
            <person name="Rosenthal A."/>
            <person name="Cox E.C."/>
            <person name="Chisholm R.L."/>
            <person name="Gibbs R."/>
            <person name="Loomis W.F."/>
            <person name="Platzer M."/>
            <person name="Kay R.R."/>
            <person name="Williams J."/>
            <person name="Dear P.H."/>
            <person name="Noegel A.A."/>
            <person name="Barrell B."/>
            <person name="Kuspa A."/>
        </authorList>
    </citation>
    <scope>NUCLEOTIDE SEQUENCE [LARGE SCALE GENOMIC DNA]</scope>
    <source>
        <strain evidence="1 2">AX4</strain>
    </source>
</reference>
<evidence type="ECO:0000313" key="1">
    <source>
        <dbReference type="EMBL" id="EAL66332.1"/>
    </source>
</evidence>
<dbReference type="GeneID" id="8623487"/>
<dbReference type="InParanoid" id="Q54SS4"/>
<dbReference type="AlphaFoldDB" id="Q54SS4"/>
<comment type="caution">
    <text evidence="1">The sequence shown here is derived from an EMBL/GenBank/DDBJ whole genome shotgun (WGS) entry which is preliminary data.</text>
</comment>
<proteinExistence type="predicted"/>
<keyword evidence="2" id="KW-1185">Reference proteome</keyword>
<name>Q54SS4_DICDI</name>
<accession>Q54SS4</accession>
<dbReference type="RefSeq" id="XP_640311.1">
    <property type="nucleotide sequence ID" value="XM_635219.1"/>
</dbReference>
<gene>
    <name evidence="1" type="ORF">DDB_G0282253</name>
</gene>
<evidence type="ECO:0000313" key="2">
    <source>
        <dbReference type="Proteomes" id="UP000002195"/>
    </source>
</evidence>